<dbReference type="STRING" id="1121429.SAMN02745133_01384"/>
<dbReference type="EMBL" id="FQUY01000008">
    <property type="protein sequence ID" value="SHE90664.1"/>
    <property type="molecule type" value="Genomic_DNA"/>
</dbReference>
<dbReference type="InterPro" id="IPR054467">
    <property type="entry name" value="YkoP-like_dom"/>
</dbReference>
<dbReference type="Gene3D" id="3.20.20.370">
    <property type="entry name" value="Glycoside hydrolase/deacetylase"/>
    <property type="match status" value="1"/>
</dbReference>
<evidence type="ECO:0000313" key="3">
    <source>
        <dbReference type="Proteomes" id="UP000184148"/>
    </source>
</evidence>
<keyword evidence="3" id="KW-1185">Reference proteome</keyword>
<dbReference type="OrthoDB" id="61520at2"/>
<dbReference type="AlphaFoldDB" id="A0A1M4XAV6"/>
<dbReference type="GO" id="GO:0005975">
    <property type="term" value="P:carbohydrate metabolic process"/>
    <property type="evidence" value="ECO:0007669"/>
    <property type="project" value="InterPro"/>
</dbReference>
<dbReference type="InterPro" id="IPR011330">
    <property type="entry name" value="Glyco_hydro/deAcase_b/a-brl"/>
</dbReference>
<proteinExistence type="predicted"/>
<dbReference type="PANTHER" id="PTHR10587">
    <property type="entry name" value="GLYCOSYL TRANSFERASE-RELATED"/>
    <property type="match status" value="1"/>
</dbReference>
<dbReference type="InterPro" id="IPR050248">
    <property type="entry name" value="Polysacc_deacetylase_ArnD"/>
</dbReference>
<dbReference type="RefSeq" id="WP_073237783.1">
    <property type="nucleotide sequence ID" value="NZ_FQUY01000008.1"/>
</dbReference>
<evidence type="ECO:0000259" key="1">
    <source>
        <dbReference type="PROSITE" id="PS51677"/>
    </source>
</evidence>
<dbReference type="PROSITE" id="PS51677">
    <property type="entry name" value="NODB"/>
    <property type="match status" value="1"/>
</dbReference>
<sequence>MSFNIFKLAGLVIFLYMLLPTILGRTLHLGALYRGSKKSGMVALTFDDGPDPRYTPQVLDILKKYQVRASFFLVGRHAEQHPHLVKRIMAEGHSLGTHGYNHRFVWLQNPLSAIQEIRKGIKTIEGITGKVPLFFRPSWGVFNLFTYLYLLLARQRTVLWSLMSWDWHPRSSPDRIHDIVNRKIKAGAVIVFHDRCTKPGAADDGPAKMVEALPKILESLQLKGLRPVSLDEFMLCQDAAILKKCLRGLWQVWEFCFDRLAGLKPVGGQESNLFRLAVRNYRGQQMELPDGTLLLPGDKVGELHFNNEFLQRITATARSLELIGIMLLRETRRSLPLLAKAVSQDPTYQGIKALIGITMIHRGTSQLGFSVYDLTPGIRSIVAWYQRWLLFLLHPGGLSHLRRQWNKLVPKKVVISRQELLKRYLSDGVSWSESGNTRPAKGTINAR</sequence>
<evidence type="ECO:0000313" key="2">
    <source>
        <dbReference type="EMBL" id="SHE90664.1"/>
    </source>
</evidence>
<gene>
    <name evidence="2" type="ORF">SAMN02745133_01384</name>
</gene>
<dbReference type="CDD" id="cd10959">
    <property type="entry name" value="CE4_NodB_like_3"/>
    <property type="match status" value="1"/>
</dbReference>
<protein>
    <submittedName>
        <fullName evidence="2">Peptidoglycan/xylan/chitin deacetylase, PgdA/CDA1 family</fullName>
    </submittedName>
</protein>
<reference evidence="3" key="1">
    <citation type="submission" date="2016-11" db="EMBL/GenBank/DDBJ databases">
        <authorList>
            <person name="Varghese N."/>
            <person name="Submissions S."/>
        </authorList>
    </citation>
    <scope>NUCLEOTIDE SEQUENCE [LARGE SCALE GENOMIC DNA]</scope>
    <source>
        <strain evidence="3">DSM 12395</strain>
    </source>
</reference>
<dbReference type="PANTHER" id="PTHR10587:SF137">
    <property type="entry name" value="4-DEOXY-4-FORMAMIDO-L-ARABINOSE-PHOSPHOUNDECAPRENOL DEFORMYLASE ARND-RELATED"/>
    <property type="match status" value="1"/>
</dbReference>
<dbReference type="SUPFAM" id="SSF88713">
    <property type="entry name" value="Glycoside hydrolase/deacetylase"/>
    <property type="match status" value="1"/>
</dbReference>
<dbReference type="InterPro" id="IPR002509">
    <property type="entry name" value="NODB_dom"/>
</dbReference>
<accession>A0A1M4XAV6</accession>
<dbReference type="GO" id="GO:0016810">
    <property type="term" value="F:hydrolase activity, acting on carbon-nitrogen (but not peptide) bonds"/>
    <property type="evidence" value="ECO:0007669"/>
    <property type="project" value="InterPro"/>
</dbReference>
<dbReference type="Proteomes" id="UP000184148">
    <property type="component" value="Unassembled WGS sequence"/>
</dbReference>
<dbReference type="Pfam" id="PF01522">
    <property type="entry name" value="Polysacc_deac_1"/>
    <property type="match status" value="1"/>
</dbReference>
<organism evidence="2 3">
    <name type="scientific">Desulforamulus putei DSM 12395</name>
    <dbReference type="NCBI Taxonomy" id="1121429"/>
    <lineage>
        <taxon>Bacteria</taxon>
        <taxon>Bacillati</taxon>
        <taxon>Bacillota</taxon>
        <taxon>Clostridia</taxon>
        <taxon>Eubacteriales</taxon>
        <taxon>Peptococcaceae</taxon>
        <taxon>Desulforamulus</taxon>
    </lineage>
</organism>
<feature type="domain" description="NodB homology" evidence="1">
    <location>
        <begin position="40"/>
        <end position="228"/>
    </location>
</feature>
<dbReference type="Pfam" id="PF22790">
    <property type="entry name" value="YkoP"/>
    <property type="match status" value="1"/>
</dbReference>
<name>A0A1M4XAV6_9FIRM</name>